<organism evidence="2 3">
    <name type="scientific">Romanomermis culicivorax</name>
    <name type="common">Nematode worm</name>
    <dbReference type="NCBI Taxonomy" id="13658"/>
    <lineage>
        <taxon>Eukaryota</taxon>
        <taxon>Metazoa</taxon>
        <taxon>Ecdysozoa</taxon>
        <taxon>Nematoda</taxon>
        <taxon>Enoplea</taxon>
        <taxon>Dorylaimia</taxon>
        <taxon>Mermithida</taxon>
        <taxon>Mermithoidea</taxon>
        <taxon>Mermithidae</taxon>
        <taxon>Romanomermis</taxon>
    </lineage>
</organism>
<proteinExistence type="predicted"/>
<protein>
    <submittedName>
        <fullName evidence="3">Uncharacterized protein</fullName>
    </submittedName>
</protein>
<evidence type="ECO:0000256" key="1">
    <source>
        <dbReference type="SAM" id="MobiDB-lite"/>
    </source>
</evidence>
<feature type="region of interest" description="Disordered" evidence="1">
    <location>
        <begin position="36"/>
        <end position="59"/>
    </location>
</feature>
<evidence type="ECO:0000313" key="3">
    <source>
        <dbReference type="WBParaSite" id="nRc.2.0.1.t33283-RA"/>
    </source>
</evidence>
<keyword evidence="2" id="KW-1185">Reference proteome</keyword>
<evidence type="ECO:0000313" key="2">
    <source>
        <dbReference type="Proteomes" id="UP000887565"/>
    </source>
</evidence>
<name>A0A915K4M5_ROMCU</name>
<reference evidence="3" key="1">
    <citation type="submission" date="2022-11" db="UniProtKB">
        <authorList>
            <consortium name="WormBaseParasite"/>
        </authorList>
    </citation>
    <scope>IDENTIFICATION</scope>
</reference>
<dbReference type="WBParaSite" id="nRc.2.0.1.t33283-RA">
    <property type="protein sequence ID" value="nRc.2.0.1.t33283-RA"/>
    <property type="gene ID" value="nRc.2.0.1.g33283"/>
</dbReference>
<dbReference type="AlphaFoldDB" id="A0A915K4M5"/>
<accession>A0A915K4M5</accession>
<dbReference type="Proteomes" id="UP000887565">
    <property type="component" value="Unplaced"/>
</dbReference>
<sequence>MRGDGSLLWGYGRQTRGVVHSVLRLVKAGGRGDSLSIRRMRMDGEPGTGSNGPRDPWGDNTTKYYDNNNNLIRNNNITDSFMLSIDENKHPDFTRIYESSFYTRI</sequence>